<dbReference type="InterPro" id="IPR016160">
    <property type="entry name" value="Ald_DH_CS_CYS"/>
</dbReference>
<organism evidence="7 8">
    <name type="scientific">Actinoallomurus vinaceus</name>
    <dbReference type="NCBI Taxonomy" id="1080074"/>
    <lineage>
        <taxon>Bacteria</taxon>
        <taxon>Bacillati</taxon>
        <taxon>Actinomycetota</taxon>
        <taxon>Actinomycetes</taxon>
        <taxon>Streptosporangiales</taxon>
        <taxon>Thermomonosporaceae</taxon>
        <taxon>Actinoallomurus</taxon>
    </lineage>
</organism>
<keyword evidence="3" id="KW-0520">NAD</keyword>
<evidence type="ECO:0000259" key="6">
    <source>
        <dbReference type="Pfam" id="PF00171"/>
    </source>
</evidence>
<dbReference type="PANTHER" id="PTHR42986">
    <property type="entry name" value="BENZALDEHYDE DEHYDROGENASE YFMT"/>
    <property type="match status" value="1"/>
</dbReference>
<evidence type="ECO:0000256" key="4">
    <source>
        <dbReference type="PROSITE-ProRule" id="PRU10007"/>
    </source>
</evidence>
<dbReference type="PANTHER" id="PTHR42986:SF1">
    <property type="entry name" value="BENZALDEHYDE DEHYDROGENASE YFMT"/>
    <property type="match status" value="1"/>
</dbReference>
<accession>A0ABP8U6J8</accession>
<dbReference type="PROSITE" id="PS00070">
    <property type="entry name" value="ALDEHYDE_DEHYDR_CYS"/>
    <property type="match status" value="1"/>
</dbReference>
<dbReference type="Proteomes" id="UP001501442">
    <property type="component" value="Unassembled WGS sequence"/>
</dbReference>
<evidence type="ECO:0000313" key="8">
    <source>
        <dbReference type="Proteomes" id="UP001501442"/>
    </source>
</evidence>
<feature type="active site" evidence="4">
    <location>
        <position position="253"/>
    </location>
</feature>
<evidence type="ECO:0000256" key="5">
    <source>
        <dbReference type="RuleBase" id="RU003345"/>
    </source>
</evidence>
<dbReference type="SUPFAM" id="SSF53720">
    <property type="entry name" value="ALDH-like"/>
    <property type="match status" value="1"/>
</dbReference>
<dbReference type="Gene3D" id="3.40.605.10">
    <property type="entry name" value="Aldehyde Dehydrogenase, Chain A, domain 1"/>
    <property type="match status" value="1"/>
</dbReference>
<comment type="similarity">
    <text evidence="1 5">Belongs to the aldehyde dehydrogenase family.</text>
</comment>
<dbReference type="EMBL" id="BAABHK010000002">
    <property type="protein sequence ID" value="GAA4622976.1"/>
    <property type="molecule type" value="Genomic_DNA"/>
</dbReference>
<dbReference type="InterPro" id="IPR016163">
    <property type="entry name" value="Ald_DH_C"/>
</dbReference>
<name>A0ABP8U6J8_9ACTN</name>
<keyword evidence="2 5" id="KW-0560">Oxidoreductase</keyword>
<protein>
    <submittedName>
        <fullName evidence="7">Aldehyde dehydrogenase</fullName>
    </submittedName>
</protein>
<dbReference type="InterPro" id="IPR015590">
    <property type="entry name" value="Aldehyde_DH_dom"/>
</dbReference>
<dbReference type="Gene3D" id="3.40.309.10">
    <property type="entry name" value="Aldehyde Dehydrogenase, Chain A, domain 2"/>
    <property type="match status" value="1"/>
</dbReference>
<feature type="domain" description="Aldehyde dehydrogenase" evidence="6">
    <location>
        <begin position="17"/>
        <end position="474"/>
    </location>
</feature>
<evidence type="ECO:0000256" key="1">
    <source>
        <dbReference type="ARBA" id="ARBA00009986"/>
    </source>
</evidence>
<dbReference type="InterPro" id="IPR016161">
    <property type="entry name" value="Ald_DH/histidinol_DH"/>
</dbReference>
<dbReference type="Pfam" id="PF00171">
    <property type="entry name" value="Aldedh"/>
    <property type="match status" value="1"/>
</dbReference>
<sequence length="485" mass="51040">MTVKRALLIDGRDVPARSGRTAEDRSPYTGEVYALVAAADAEDVRAAVGAAHAAFPHWAATPPSARRALLMRAADLLESRLAEFSDVMLNETGGTRAWARVNVKVTADQMRQAATAAMAPAGHLPATDRTGQWSLAVREPAGVVAAVVPWNAPLILCARTIMVALAVGDTVVLRPSEDAPITSGLFLADVLRDAGLPDGALNVVTNDRGDAPAVIEALIADPRVRRVAFTGSTAVGRIVGRLAGEYLKPAALELGGKNPIIVCEDADLDHAVSAIAYAKFQNSGQVCLAVDRIILNRAIAGEFTARFVEKAAGLRQGDPADPATVVGPLINERAVERVAALVDDAVGKGARMLLGGGADGRNHPVTVLDGLTPEMRVYHEETFGPVASLYTVADDDAAVALANDTGYGLTSAVFTRDTTRALSIARRLRHGSTHVNAHTIQEEPQAPIGGIKDSGFGAFGGPQEIDFFTQTRWITLAEQPEPLPF</sequence>
<comment type="caution">
    <text evidence="7">The sequence shown here is derived from an EMBL/GenBank/DDBJ whole genome shotgun (WGS) entry which is preliminary data.</text>
</comment>
<evidence type="ECO:0000256" key="3">
    <source>
        <dbReference type="ARBA" id="ARBA00023027"/>
    </source>
</evidence>
<gene>
    <name evidence="7" type="ORF">GCM10023196_017300</name>
</gene>
<dbReference type="PROSITE" id="PS00687">
    <property type="entry name" value="ALDEHYDE_DEHYDR_GLU"/>
    <property type="match status" value="1"/>
</dbReference>
<keyword evidence="8" id="KW-1185">Reference proteome</keyword>
<evidence type="ECO:0000256" key="2">
    <source>
        <dbReference type="ARBA" id="ARBA00023002"/>
    </source>
</evidence>
<reference evidence="8" key="1">
    <citation type="journal article" date="2019" name="Int. J. Syst. Evol. Microbiol.">
        <title>The Global Catalogue of Microorganisms (GCM) 10K type strain sequencing project: providing services to taxonomists for standard genome sequencing and annotation.</title>
        <authorList>
            <consortium name="The Broad Institute Genomics Platform"/>
            <consortium name="The Broad Institute Genome Sequencing Center for Infectious Disease"/>
            <person name="Wu L."/>
            <person name="Ma J."/>
        </authorList>
    </citation>
    <scope>NUCLEOTIDE SEQUENCE [LARGE SCALE GENOMIC DNA]</scope>
    <source>
        <strain evidence="8">JCM 17939</strain>
    </source>
</reference>
<evidence type="ECO:0000313" key="7">
    <source>
        <dbReference type="EMBL" id="GAA4622976.1"/>
    </source>
</evidence>
<dbReference type="RefSeq" id="WP_345430114.1">
    <property type="nucleotide sequence ID" value="NZ_BAABHK010000002.1"/>
</dbReference>
<dbReference type="InterPro" id="IPR016162">
    <property type="entry name" value="Ald_DH_N"/>
</dbReference>
<dbReference type="InterPro" id="IPR029510">
    <property type="entry name" value="Ald_DH_CS_GLU"/>
</dbReference>
<proteinExistence type="inferred from homology"/>